<sequence length="533" mass="58352">MRYNKYFFFLLLAGTTVVSCKKSTFVDANVNPSTLTSTDPGNQFLYAAVHCPNDFEAYYDNLRAVSPWMQFFTGNAGNGPSFTNEGGNFNYRYGNFYGNVGVPLSDIPHLVAKMTTAQQAARVYEEAIATIYKAYYGFYVSDVNGSIPFTQAFLARYGGTLTPTYDPQQALFDTLDLQIKTAVKTLETSQSTTQTLYGGYDPFFGASSNQVTAWIKAGNALRLKIAMRLLKRDPTTLAAIAKDVLSDANQMSSITDSWVLTAGPSFATQSSNYNPQGFLASRTLVNFMSTYGDPRLRIFFRKNKNGNYLGSPVNPDTCSLTYYQNLYQSSPDTFSAVQHRLFTPNYDEGDGNGVGTGTSFFPVITYAEYCFIRAELGARGITTDAAATWYTNGVTASIQFYSSMGSAAGISNFTAVSSAEITAYLATPGITFNPAKAIEQISCQAYLDFFRQPSEAWAWWKRTGYPTTTSVVAWSPLTSSGTALTLARRVALQSLPVSDANYNNQQAAFKAMEADAGFGTPDNAGGRVWWDMP</sequence>
<dbReference type="InterPro" id="IPR011990">
    <property type="entry name" value="TPR-like_helical_dom_sf"/>
</dbReference>
<dbReference type="Gene3D" id="1.25.40.390">
    <property type="match status" value="1"/>
</dbReference>
<evidence type="ECO:0008006" key="3">
    <source>
        <dbReference type="Google" id="ProtNLM"/>
    </source>
</evidence>
<organism evidence="1 2">
    <name type="scientific">Puia dinghuensis</name>
    <dbReference type="NCBI Taxonomy" id="1792502"/>
    <lineage>
        <taxon>Bacteria</taxon>
        <taxon>Pseudomonadati</taxon>
        <taxon>Bacteroidota</taxon>
        <taxon>Chitinophagia</taxon>
        <taxon>Chitinophagales</taxon>
        <taxon>Chitinophagaceae</taxon>
        <taxon>Puia</taxon>
    </lineage>
</organism>
<evidence type="ECO:0000313" key="2">
    <source>
        <dbReference type="Proteomes" id="UP000607559"/>
    </source>
</evidence>
<comment type="caution">
    <text evidence="1">The sequence shown here is derived from an EMBL/GenBank/DDBJ whole genome shotgun (WGS) entry which is preliminary data.</text>
</comment>
<dbReference type="PROSITE" id="PS51257">
    <property type="entry name" value="PROKAR_LIPOPROTEIN"/>
    <property type="match status" value="1"/>
</dbReference>
<reference evidence="1" key="1">
    <citation type="journal article" date="2014" name="Int. J. Syst. Evol. Microbiol.">
        <title>Complete genome sequence of Corynebacterium casei LMG S-19264T (=DSM 44701T), isolated from a smear-ripened cheese.</title>
        <authorList>
            <consortium name="US DOE Joint Genome Institute (JGI-PGF)"/>
            <person name="Walter F."/>
            <person name="Albersmeier A."/>
            <person name="Kalinowski J."/>
            <person name="Ruckert C."/>
        </authorList>
    </citation>
    <scope>NUCLEOTIDE SEQUENCE</scope>
    <source>
        <strain evidence="1">CGMCC 1.15448</strain>
    </source>
</reference>
<accession>A0A8J2UC77</accession>
<dbReference type="EMBL" id="BMJC01000002">
    <property type="protein sequence ID" value="GGA97459.1"/>
    <property type="molecule type" value="Genomic_DNA"/>
</dbReference>
<proteinExistence type="predicted"/>
<gene>
    <name evidence="1" type="ORF">GCM10011511_20990</name>
</gene>
<evidence type="ECO:0000313" key="1">
    <source>
        <dbReference type="EMBL" id="GGA97459.1"/>
    </source>
</evidence>
<dbReference type="Pfam" id="PF12771">
    <property type="entry name" value="SusD-like_2"/>
    <property type="match status" value="1"/>
</dbReference>
<dbReference type="AlphaFoldDB" id="A0A8J2UC77"/>
<dbReference type="InterPro" id="IPR041662">
    <property type="entry name" value="SusD-like_2"/>
</dbReference>
<reference evidence="1" key="2">
    <citation type="submission" date="2020-09" db="EMBL/GenBank/DDBJ databases">
        <authorList>
            <person name="Sun Q."/>
            <person name="Zhou Y."/>
        </authorList>
    </citation>
    <scope>NUCLEOTIDE SEQUENCE</scope>
    <source>
        <strain evidence="1">CGMCC 1.15448</strain>
    </source>
</reference>
<keyword evidence="2" id="KW-1185">Reference proteome</keyword>
<name>A0A8J2UC77_9BACT</name>
<dbReference type="RefSeq" id="WP_188931268.1">
    <property type="nucleotide sequence ID" value="NZ_BMJC01000002.1"/>
</dbReference>
<dbReference type="SUPFAM" id="SSF48452">
    <property type="entry name" value="TPR-like"/>
    <property type="match status" value="1"/>
</dbReference>
<protein>
    <recommendedName>
        <fullName evidence="3">SusD/RagB family nutrient-binding outer membrane lipoprotein</fullName>
    </recommendedName>
</protein>
<dbReference type="Proteomes" id="UP000607559">
    <property type="component" value="Unassembled WGS sequence"/>
</dbReference>